<evidence type="ECO:0000313" key="2">
    <source>
        <dbReference type="EMBL" id="CAA9556196.1"/>
    </source>
</evidence>
<feature type="region of interest" description="Disordered" evidence="1">
    <location>
        <begin position="1"/>
        <end position="137"/>
    </location>
</feature>
<feature type="compositionally biased region" description="Basic residues" evidence="1">
    <location>
        <begin position="1"/>
        <end position="14"/>
    </location>
</feature>
<reference evidence="2" key="1">
    <citation type="submission" date="2020-02" db="EMBL/GenBank/DDBJ databases">
        <authorList>
            <person name="Meier V. D."/>
        </authorList>
    </citation>
    <scope>NUCLEOTIDE SEQUENCE</scope>
    <source>
        <strain evidence="2">AVDCRST_MAG19</strain>
    </source>
</reference>
<feature type="non-terminal residue" evidence="2">
    <location>
        <position position="137"/>
    </location>
</feature>
<feature type="compositionally biased region" description="Basic residues" evidence="1">
    <location>
        <begin position="30"/>
        <end position="48"/>
    </location>
</feature>
<gene>
    <name evidence="2" type="ORF">AVDCRST_MAG19-1239</name>
</gene>
<name>A0A6J4UNP5_9BACT</name>
<sequence length="137" mass="16306">DRHRRRRRPPHLRRGVAGPPQPRAVQGPAPRRHRAPLLRRVRRHRRRWPLPLRRLPQPPLRQRHQVPLRLRLAQLYRGRCPGRGRAGRGPVPRHAPDRSPLRPLPLPPRPRLPGRPTRPWRPALLHEQPRPRSREPL</sequence>
<feature type="compositionally biased region" description="Basic and acidic residues" evidence="1">
    <location>
        <begin position="127"/>
        <end position="137"/>
    </location>
</feature>
<keyword evidence="2" id="KW-0560">Oxidoreductase</keyword>
<dbReference type="EMBL" id="CADCWL010000053">
    <property type="protein sequence ID" value="CAA9556196.1"/>
    <property type="molecule type" value="Genomic_DNA"/>
</dbReference>
<dbReference type="GO" id="GO:0033743">
    <property type="term" value="F:peptide-methionine (R)-S-oxide reductase activity"/>
    <property type="evidence" value="ECO:0007669"/>
    <property type="project" value="UniProtKB-EC"/>
</dbReference>
<feature type="non-terminal residue" evidence="2">
    <location>
        <position position="1"/>
    </location>
</feature>
<organism evidence="2">
    <name type="scientific">uncultured Thermomicrobiales bacterium</name>
    <dbReference type="NCBI Taxonomy" id="1645740"/>
    <lineage>
        <taxon>Bacteria</taxon>
        <taxon>Pseudomonadati</taxon>
        <taxon>Thermomicrobiota</taxon>
        <taxon>Thermomicrobia</taxon>
        <taxon>Thermomicrobiales</taxon>
        <taxon>environmental samples</taxon>
    </lineage>
</organism>
<accession>A0A6J4UNP5</accession>
<protein>
    <submittedName>
        <fullName evidence="2">Peptide-methionine (R)-S-oxide reductase MsrB</fullName>
        <ecNumber evidence="2">1.8.4.12</ecNumber>
    </submittedName>
</protein>
<dbReference type="EC" id="1.8.4.12" evidence="2"/>
<dbReference type="AlphaFoldDB" id="A0A6J4UNP5"/>
<feature type="compositionally biased region" description="Pro residues" evidence="1">
    <location>
        <begin position="102"/>
        <end position="113"/>
    </location>
</feature>
<evidence type="ECO:0000256" key="1">
    <source>
        <dbReference type="SAM" id="MobiDB-lite"/>
    </source>
</evidence>
<proteinExistence type="predicted"/>